<gene>
    <name evidence="3" type="ORF">LHA35_24310</name>
</gene>
<dbReference type="RefSeq" id="WP_226613405.1">
    <property type="nucleotide sequence ID" value="NZ_JAJAQI010000055.1"/>
</dbReference>
<organism evidence="3 4">
    <name type="scientific">Roseicella aerolata</name>
    <dbReference type="NCBI Taxonomy" id="2883479"/>
    <lineage>
        <taxon>Bacteria</taxon>
        <taxon>Pseudomonadati</taxon>
        <taxon>Pseudomonadota</taxon>
        <taxon>Alphaproteobacteria</taxon>
        <taxon>Acetobacterales</taxon>
        <taxon>Roseomonadaceae</taxon>
        <taxon>Roseicella</taxon>
    </lineage>
</organism>
<dbReference type="Proteomes" id="UP001139311">
    <property type="component" value="Unassembled WGS sequence"/>
</dbReference>
<comment type="caution">
    <text evidence="3">The sequence shown here is derived from an EMBL/GenBank/DDBJ whole genome shotgun (WGS) entry which is preliminary data.</text>
</comment>
<feature type="region of interest" description="Disordered" evidence="1">
    <location>
        <begin position="27"/>
        <end position="86"/>
    </location>
</feature>
<proteinExistence type="predicted"/>
<accession>A0A9X1LAI2</accession>
<keyword evidence="4" id="KW-1185">Reference proteome</keyword>
<reference evidence="3" key="1">
    <citation type="submission" date="2021-10" db="EMBL/GenBank/DDBJ databases">
        <title>Roseicella aerolatum sp. nov., isolated from aerosols of e-waste dismantling site.</title>
        <authorList>
            <person name="Qin T."/>
        </authorList>
    </citation>
    <scope>NUCLEOTIDE SEQUENCE</scope>
    <source>
        <strain evidence="3">GB24</strain>
    </source>
</reference>
<sequence length="86" mass="9011">MARISRHLLAASALLGAATLAVPALAQRGGMMERPHMNGSGMMGGRMGRGDMAQMCGRMTQGMPGGEQGGHPNQQWRRRAPAPGRG</sequence>
<name>A0A9X1LAI2_9PROT</name>
<evidence type="ECO:0000256" key="1">
    <source>
        <dbReference type="SAM" id="MobiDB-lite"/>
    </source>
</evidence>
<evidence type="ECO:0000256" key="2">
    <source>
        <dbReference type="SAM" id="SignalP"/>
    </source>
</evidence>
<feature type="chain" id="PRO_5040854280" evidence="2">
    <location>
        <begin position="27"/>
        <end position="86"/>
    </location>
</feature>
<dbReference type="EMBL" id="JAJAQI010000055">
    <property type="protein sequence ID" value="MCB4824859.1"/>
    <property type="molecule type" value="Genomic_DNA"/>
</dbReference>
<evidence type="ECO:0000313" key="4">
    <source>
        <dbReference type="Proteomes" id="UP001139311"/>
    </source>
</evidence>
<protein>
    <submittedName>
        <fullName evidence="3">Uncharacterized protein</fullName>
    </submittedName>
</protein>
<feature type="signal peptide" evidence="2">
    <location>
        <begin position="1"/>
        <end position="26"/>
    </location>
</feature>
<evidence type="ECO:0000313" key="3">
    <source>
        <dbReference type="EMBL" id="MCB4824859.1"/>
    </source>
</evidence>
<keyword evidence="2" id="KW-0732">Signal</keyword>
<dbReference type="AlphaFoldDB" id="A0A9X1LAI2"/>